<dbReference type="OrthoDB" id="5120662at2"/>
<dbReference type="RefSeq" id="WP_091185422.1">
    <property type="nucleotide sequence ID" value="NZ_FNRY01000001.1"/>
</dbReference>
<dbReference type="EMBL" id="FNRY01000001">
    <property type="protein sequence ID" value="SEC14233.1"/>
    <property type="molecule type" value="Genomic_DNA"/>
</dbReference>
<evidence type="ECO:0000313" key="1">
    <source>
        <dbReference type="EMBL" id="SEC14233.1"/>
    </source>
</evidence>
<gene>
    <name evidence="1" type="ORF">SAMN04489806_2702</name>
</gene>
<evidence type="ECO:0000313" key="2">
    <source>
        <dbReference type="Proteomes" id="UP000199183"/>
    </source>
</evidence>
<accession>A0A1H4Q3M9</accession>
<dbReference type="Proteomes" id="UP000199183">
    <property type="component" value="Unassembled WGS sequence"/>
</dbReference>
<proteinExistence type="predicted"/>
<dbReference type="AlphaFoldDB" id="A0A1H4Q3M9"/>
<sequence>MQTTATRARRAVTFRVNEYLWRVTAPDGYVYGHVERVIEPGGERFEAKRYRLSASRFVSIGRFWSFDDAVECLRLG</sequence>
<dbReference type="STRING" id="640635.SAMN04489806_2702"/>
<name>A0A1H4Q3M9_9MICO</name>
<reference evidence="1 2" key="1">
    <citation type="submission" date="2016-10" db="EMBL/GenBank/DDBJ databases">
        <authorList>
            <person name="de Groot N.N."/>
        </authorList>
    </citation>
    <scope>NUCLEOTIDE SEQUENCE [LARGE SCALE GENOMIC DNA]</scope>
    <source>
        <strain evidence="1 2">DSM 21799</strain>
    </source>
</reference>
<keyword evidence="2" id="KW-1185">Reference proteome</keyword>
<organism evidence="1 2">
    <name type="scientific">Paramicrobacterium humi</name>
    <dbReference type="NCBI Taxonomy" id="640635"/>
    <lineage>
        <taxon>Bacteria</taxon>
        <taxon>Bacillati</taxon>
        <taxon>Actinomycetota</taxon>
        <taxon>Actinomycetes</taxon>
        <taxon>Micrococcales</taxon>
        <taxon>Microbacteriaceae</taxon>
        <taxon>Paramicrobacterium</taxon>
    </lineage>
</organism>
<protein>
    <submittedName>
        <fullName evidence="1">Uncharacterized protein</fullName>
    </submittedName>
</protein>